<sequence>MLSFSLNTFVKICLRDTGGRISEIQKKLEGSGGYDFYNSFHRAMRARLSGKQTEQAQEIILNLANETERKRNLEAFSQVDKKFGSARTIEGLDVKRSITFDGYGIEIFVDPLFRVERSGVLKAYAVWLPLQPELSRKYAAVACLIMREAYRGTSLANMQFHYYDSNKDRTYSEKQINNNTSLIPKSDVSSISKLAKEV</sequence>
<reference evidence="1 2" key="1">
    <citation type="journal article" date="2017" name="Genome Biol. Evol.">
        <title>Trajectories and Drivers of Genome Evolution in Surface-Associated Marine Phaeobacter.</title>
        <authorList>
            <person name="Freese H.M."/>
            <person name="Sikorski J."/>
            <person name="Bunk B."/>
            <person name="Scheuner C."/>
            <person name="Meier-Kolthoff J.P."/>
            <person name="Sproer C."/>
            <person name="Gram L."/>
            <person name="Overmann J."/>
        </authorList>
    </citation>
    <scope>NUCLEOTIDE SEQUENCE [LARGE SCALE GENOMIC DNA]</scope>
    <source>
        <strain evidence="1 2">P66</strain>
    </source>
</reference>
<gene>
    <name evidence="1" type="ORF">PhaeoP66_00695</name>
</gene>
<protein>
    <submittedName>
        <fullName evidence="1">Uncharacterized protein</fullName>
    </submittedName>
</protein>
<keyword evidence="2" id="KW-1185">Reference proteome</keyword>
<dbReference type="EMBL" id="CP010705">
    <property type="protein sequence ID" value="AUQ93510.1"/>
    <property type="molecule type" value="Genomic_DNA"/>
</dbReference>
<evidence type="ECO:0000313" key="2">
    <source>
        <dbReference type="Proteomes" id="UP000236536"/>
    </source>
</evidence>
<reference evidence="1 2" key="2">
    <citation type="journal article" date="2017" name="Int. J. Syst. Evol. Microbiol.">
        <title>Adaptation of Surface-Associated Bacteria to the Open Ocean: A Genomically Distinct Subpopulation of Phaeobacter gallaeciensis Colonizes Pacific Mesozooplankton.</title>
        <authorList>
            <person name="Freese H.M."/>
            <person name="Methner A."/>
            <person name="Overmann J."/>
        </authorList>
    </citation>
    <scope>NUCLEOTIDE SEQUENCE [LARGE SCALE GENOMIC DNA]</scope>
    <source>
        <strain evidence="1 2">P66</strain>
    </source>
</reference>
<dbReference type="RefSeq" id="WP_102873719.1">
    <property type="nucleotide sequence ID" value="NZ_CP010599.1"/>
</dbReference>
<evidence type="ECO:0000313" key="1">
    <source>
        <dbReference type="EMBL" id="AUQ93510.1"/>
    </source>
</evidence>
<name>A0ABM6RAX1_9RHOB</name>
<dbReference type="Proteomes" id="UP000236536">
    <property type="component" value="Chromosome"/>
</dbReference>
<accession>A0ABM6RAX1</accession>
<proteinExistence type="predicted"/>
<organism evidence="1 2">
    <name type="scientific">Phaeobacter inhibens</name>
    <dbReference type="NCBI Taxonomy" id="221822"/>
    <lineage>
        <taxon>Bacteria</taxon>
        <taxon>Pseudomonadati</taxon>
        <taxon>Pseudomonadota</taxon>
        <taxon>Alphaproteobacteria</taxon>
        <taxon>Rhodobacterales</taxon>
        <taxon>Roseobacteraceae</taxon>
        <taxon>Phaeobacter</taxon>
    </lineage>
</organism>